<comment type="caution">
    <text evidence="2">The sequence shown here is derived from an EMBL/GenBank/DDBJ whole genome shotgun (WGS) entry which is preliminary data.</text>
</comment>
<organism evidence="2 3">
    <name type="scientific">Prescottella soli</name>
    <dbReference type="NCBI Taxonomy" id="1543852"/>
    <lineage>
        <taxon>Bacteria</taxon>
        <taxon>Bacillati</taxon>
        <taxon>Actinomycetota</taxon>
        <taxon>Actinomycetes</taxon>
        <taxon>Mycobacteriales</taxon>
        <taxon>Nocardiaceae</taxon>
        <taxon>Prescottella</taxon>
    </lineage>
</organism>
<keyword evidence="1" id="KW-0812">Transmembrane</keyword>
<dbReference type="Pfam" id="PF12730">
    <property type="entry name" value="ABC2_membrane_4"/>
    <property type="match status" value="1"/>
</dbReference>
<name>A0ABW9FSB4_9NOCA</name>
<feature type="transmembrane region" description="Helical" evidence="1">
    <location>
        <begin position="20"/>
        <end position="41"/>
    </location>
</feature>
<evidence type="ECO:0000256" key="1">
    <source>
        <dbReference type="SAM" id="Phobius"/>
    </source>
</evidence>
<keyword evidence="3" id="KW-1185">Reference proteome</keyword>
<feature type="transmembrane region" description="Helical" evidence="1">
    <location>
        <begin position="108"/>
        <end position="132"/>
    </location>
</feature>
<feature type="transmembrane region" description="Helical" evidence="1">
    <location>
        <begin position="144"/>
        <end position="161"/>
    </location>
</feature>
<keyword evidence="1" id="KW-1133">Transmembrane helix</keyword>
<evidence type="ECO:0000313" key="2">
    <source>
        <dbReference type="EMBL" id="MFM1727650.1"/>
    </source>
</evidence>
<feature type="transmembrane region" description="Helical" evidence="1">
    <location>
        <begin position="167"/>
        <end position="185"/>
    </location>
</feature>
<protein>
    <submittedName>
        <fullName evidence="2">ABC transporter permease</fullName>
    </submittedName>
</protein>
<dbReference type="Proteomes" id="UP001629744">
    <property type="component" value="Unassembled WGS sequence"/>
</dbReference>
<keyword evidence="1" id="KW-0472">Membrane</keyword>
<gene>
    <name evidence="2" type="ORF">ABEU19_001111</name>
</gene>
<feature type="transmembrane region" description="Helical" evidence="1">
    <location>
        <begin position="53"/>
        <end position="79"/>
    </location>
</feature>
<feature type="transmembrane region" description="Helical" evidence="1">
    <location>
        <begin position="231"/>
        <end position="252"/>
    </location>
</feature>
<proteinExistence type="predicted"/>
<sequence length="258" mass="26683">MTTNLLLSEFRKVTTLKFWWALGLAPLLVGLLSGAISLPLISGIADEVGDDGVKAAVGAIGLLVALALVFVFSALFGAVNAGTEYRHSTLTTTFLTARGRDSVVAAKLLVSALFGTLYCLAIELVSVPVLFLAGSGDVRLDGQMTAVLVVGLVASMLWALIGAGLALLTASSIASTVTIVVWYVMGEAIVRAILGGLHLSSVGQWLPGSVTVSAFVGIVDEHARTSEPGTGLSLLCLVLWAAAACGLGWWATRTRDIT</sequence>
<dbReference type="EMBL" id="JBDLNU010000001">
    <property type="protein sequence ID" value="MFM1727650.1"/>
    <property type="molecule type" value="Genomic_DNA"/>
</dbReference>
<evidence type="ECO:0000313" key="3">
    <source>
        <dbReference type="Proteomes" id="UP001629744"/>
    </source>
</evidence>
<reference evidence="2 3" key="1">
    <citation type="submission" date="2023-11" db="EMBL/GenBank/DDBJ databases">
        <authorList>
            <person name="Val-Calvo J."/>
            <person name="Scortti M."/>
            <person name="Vazquez-Boland J."/>
        </authorList>
    </citation>
    <scope>NUCLEOTIDE SEQUENCE [LARGE SCALE GENOMIC DNA]</scope>
    <source>
        <strain evidence="2 3">DSM 46662</strain>
    </source>
</reference>
<accession>A0ABW9FSB4</accession>
<dbReference type="RefSeq" id="WP_348607122.1">
    <property type="nucleotide sequence ID" value="NZ_CP157276.1"/>
</dbReference>